<feature type="transmembrane region" description="Helical" evidence="1">
    <location>
        <begin position="41"/>
        <end position="63"/>
    </location>
</feature>
<proteinExistence type="predicted"/>
<evidence type="ECO:0000313" key="2">
    <source>
        <dbReference type="EMBL" id="MBA0797058.1"/>
    </source>
</evidence>
<dbReference type="PANTHER" id="PTHR11206">
    <property type="entry name" value="MULTIDRUG RESISTANCE PROTEIN"/>
    <property type="match status" value="1"/>
</dbReference>
<accession>A0A7J9GI61</accession>
<organism evidence="2 3">
    <name type="scientific">Gossypium harknessii</name>
    <dbReference type="NCBI Taxonomy" id="34285"/>
    <lineage>
        <taxon>Eukaryota</taxon>
        <taxon>Viridiplantae</taxon>
        <taxon>Streptophyta</taxon>
        <taxon>Embryophyta</taxon>
        <taxon>Tracheophyta</taxon>
        <taxon>Spermatophyta</taxon>
        <taxon>Magnoliopsida</taxon>
        <taxon>eudicotyledons</taxon>
        <taxon>Gunneridae</taxon>
        <taxon>Pentapetalae</taxon>
        <taxon>rosids</taxon>
        <taxon>malvids</taxon>
        <taxon>Malvales</taxon>
        <taxon>Malvaceae</taxon>
        <taxon>Malvoideae</taxon>
        <taxon>Gossypium</taxon>
    </lineage>
</organism>
<name>A0A7J9GI61_9ROSI</name>
<evidence type="ECO:0000256" key="1">
    <source>
        <dbReference type="SAM" id="Phobius"/>
    </source>
</evidence>
<feature type="non-terminal residue" evidence="2">
    <location>
        <position position="1"/>
    </location>
</feature>
<keyword evidence="3" id="KW-1185">Reference proteome</keyword>
<sequence length="121" mass="13294">EEVGNAVVDLSPLLACSILLDSVQPVLSGIAIGAGWQSSVAWVNIASYYLIGIPIGVVLGYVFNMEVKGVWVGMLVGIFVQALVLIIIIWKTDWDKQVLLAQSRVNKWFVPNSRETNNHQE</sequence>
<dbReference type="AlphaFoldDB" id="A0A7J9GI61"/>
<dbReference type="OrthoDB" id="2126698at2759"/>
<keyword evidence="1" id="KW-1133">Transmembrane helix</keyword>
<protein>
    <submittedName>
        <fullName evidence="2">Uncharacterized protein</fullName>
    </submittedName>
</protein>
<feature type="non-terminal residue" evidence="2">
    <location>
        <position position="121"/>
    </location>
</feature>
<gene>
    <name evidence="2" type="ORF">Gohar_007781</name>
</gene>
<feature type="transmembrane region" description="Helical" evidence="1">
    <location>
        <begin position="12"/>
        <end position="34"/>
    </location>
</feature>
<evidence type="ECO:0000313" key="3">
    <source>
        <dbReference type="Proteomes" id="UP000593560"/>
    </source>
</evidence>
<dbReference type="Proteomes" id="UP000593560">
    <property type="component" value="Unassembled WGS sequence"/>
</dbReference>
<keyword evidence="1" id="KW-0472">Membrane</keyword>
<feature type="transmembrane region" description="Helical" evidence="1">
    <location>
        <begin position="69"/>
        <end position="90"/>
    </location>
</feature>
<comment type="caution">
    <text evidence="2">The sequence shown here is derived from an EMBL/GenBank/DDBJ whole genome shotgun (WGS) entry which is preliminary data.</text>
</comment>
<dbReference type="EMBL" id="JABFAD010000004">
    <property type="protein sequence ID" value="MBA0797058.1"/>
    <property type="molecule type" value="Genomic_DNA"/>
</dbReference>
<keyword evidence="1" id="KW-0812">Transmembrane</keyword>
<reference evidence="2 3" key="1">
    <citation type="journal article" date="2019" name="Genome Biol. Evol.">
        <title>Insights into the evolution of the New World diploid cottons (Gossypium, subgenus Houzingenia) based on genome sequencing.</title>
        <authorList>
            <person name="Grover C.E."/>
            <person name="Arick M.A. 2nd"/>
            <person name="Thrash A."/>
            <person name="Conover J.L."/>
            <person name="Sanders W.S."/>
            <person name="Peterson D.G."/>
            <person name="Frelichowski J.E."/>
            <person name="Scheffler J.A."/>
            <person name="Scheffler B.E."/>
            <person name="Wendel J.F."/>
        </authorList>
    </citation>
    <scope>NUCLEOTIDE SEQUENCE [LARGE SCALE GENOMIC DNA]</scope>
    <source>
        <strain evidence="2">0</strain>
        <tissue evidence="2">Leaf</tissue>
    </source>
</reference>